<evidence type="ECO:0000313" key="2">
    <source>
        <dbReference type="EMBL" id="MDD0989148.1"/>
    </source>
</evidence>
<organism evidence="2 3">
    <name type="scientific">Pseudomonas fontis</name>
    <dbReference type="NCBI Taxonomy" id="2942633"/>
    <lineage>
        <taxon>Bacteria</taxon>
        <taxon>Pseudomonadati</taxon>
        <taxon>Pseudomonadota</taxon>
        <taxon>Gammaproteobacteria</taxon>
        <taxon>Pseudomonadales</taxon>
        <taxon>Pseudomonadaceae</taxon>
        <taxon>Pseudomonas</taxon>
    </lineage>
</organism>
<evidence type="ECO:0000313" key="3">
    <source>
        <dbReference type="Proteomes" id="UP001148203"/>
    </source>
</evidence>
<keyword evidence="1" id="KW-0472">Membrane</keyword>
<proteinExistence type="predicted"/>
<keyword evidence="1" id="KW-1133">Transmembrane helix</keyword>
<keyword evidence="1" id="KW-0812">Transmembrane</keyword>
<accession>A0ABT5NLQ2</accession>
<dbReference type="Proteomes" id="UP001148203">
    <property type="component" value="Unassembled WGS sequence"/>
</dbReference>
<feature type="transmembrane region" description="Helical" evidence="1">
    <location>
        <begin position="34"/>
        <end position="53"/>
    </location>
</feature>
<reference evidence="2 3" key="1">
    <citation type="submission" date="2022-05" db="EMBL/GenBank/DDBJ databases">
        <title>Novel Pseudomonas spp. Isolated from a Rainbow Trout Aquaculture Facility.</title>
        <authorList>
            <person name="Testerman T."/>
            <person name="Graf J."/>
        </authorList>
    </citation>
    <scope>NUCLEOTIDE SEQUENCE [LARGE SCALE GENOMIC DNA]</scope>
    <source>
        <strain evidence="2 3">ID681</strain>
    </source>
</reference>
<sequence length="57" mass="5931">MDTADFFLYLGIQLLCALAIKGTLVLSGRTIPKTIELILIAGAPAIITALIYANGPG</sequence>
<dbReference type="EMBL" id="JAMDGY010000006">
    <property type="protein sequence ID" value="MDD0989148.1"/>
    <property type="molecule type" value="Genomic_DNA"/>
</dbReference>
<name>A0ABT5NLQ2_9PSED</name>
<protein>
    <submittedName>
        <fullName evidence="2">Uncharacterized protein</fullName>
    </submittedName>
</protein>
<dbReference type="RefSeq" id="WP_273912427.1">
    <property type="nucleotide sequence ID" value="NZ_JAMDGX010000060.1"/>
</dbReference>
<evidence type="ECO:0000256" key="1">
    <source>
        <dbReference type="SAM" id="Phobius"/>
    </source>
</evidence>
<keyword evidence="3" id="KW-1185">Reference proteome</keyword>
<comment type="caution">
    <text evidence="2">The sequence shown here is derived from an EMBL/GenBank/DDBJ whole genome shotgun (WGS) entry which is preliminary data.</text>
</comment>
<feature type="transmembrane region" description="Helical" evidence="1">
    <location>
        <begin position="6"/>
        <end position="27"/>
    </location>
</feature>
<gene>
    <name evidence="2" type="ORF">M5G11_01165</name>
</gene>